<keyword evidence="3" id="KW-1185">Reference proteome</keyword>
<evidence type="ECO:0000313" key="2">
    <source>
        <dbReference type="EMBL" id="ASU85352.1"/>
    </source>
</evidence>
<dbReference type="AlphaFoldDB" id="A0A223SB80"/>
<dbReference type="SUPFAM" id="SSF81606">
    <property type="entry name" value="PP2C-like"/>
    <property type="match status" value="1"/>
</dbReference>
<organism evidence="2 3">
    <name type="scientific">Nocardiopsis gilva YIM 90087</name>
    <dbReference type="NCBI Taxonomy" id="1235441"/>
    <lineage>
        <taxon>Bacteria</taxon>
        <taxon>Bacillati</taxon>
        <taxon>Actinomycetota</taxon>
        <taxon>Actinomycetes</taxon>
        <taxon>Streptosporangiales</taxon>
        <taxon>Nocardiopsidaceae</taxon>
        <taxon>Nocardiopsis</taxon>
    </lineage>
</organism>
<feature type="domain" description="PPM-type phosphatase" evidence="1">
    <location>
        <begin position="8"/>
        <end position="234"/>
    </location>
</feature>
<reference evidence="2 3" key="1">
    <citation type="submission" date="2017-08" db="EMBL/GenBank/DDBJ databases">
        <title>The complete genome sequence of Nocardiopsis gilva YIM 90087.</title>
        <authorList>
            <person name="Yin M."/>
            <person name="Tang S."/>
        </authorList>
    </citation>
    <scope>NUCLEOTIDE SEQUENCE [LARGE SCALE GENOMIC DNA]</scope>
    <source>
        <strain evidence="2 3">YIM 90087</strain>
    </source>
</reference>
<dbReference type="Pfam" id="PF13672">
    <property type="entry name" value="PP2C_2"/>
    <property type="match status" value="1"/>
</dbReference>
<dbReference type="OrthoDB" id="3190646at2"/>
<proteinExistence type="predicted"/>
<dbReference type="Proteomes" id="UP000215005">
    <property type="component" value="Chromosome"/>
</dbReference>
<dbReference type="InterPro" id="IPR036457">
    <property type="entry name" value="PPM-type-like_dom_sf"/>
</dbReference>
<dbReference type="KEGG" id="ngv:CDO52_23420"/>
<evidence type="ECO:0000259" key="1">
    <source>
        <dbReference type="Pfam" id="PF13672"/>
    </source>
</evidence>
<evidence type="ECO:0000313" key="3">
    <source>
        <dbReference type="Proteomes" id="UP000215005"/>
    </source>
</evidence>
<protein>
    <recommendedName>
        <fullName evidence="1">PPM-type phosphatase domain-containing protein</fullName>
    </recommendedName>
</protein>
<dbReference type="RefSeq" id="WP_017621723.1">
    <property type="nucleotide sequence ID" value="NZ_ANBG01000440.1"/>
</dbReference>
<dbReference type="EMBL" id="CP022753">
    <property type="protein sequence ID" value="ASU85352.1"/>
    <property type="molecule type" value="Genomic_DNA"/>
</dbReference>
<accession>A0A223SB80</accession>
<dbReference type="InterPro" id="IPR001932">
    <property type="entry name" value="PPM-type_phosphatase-like_dom"/>
</dbReference>
<sequence>MRIGYASEQGQGAVNEDRVAAGVDWAFVLDGATAPPGVDSGCRHGVGWLVDRLAWGLTAELGAEHRPPLPDVLAAAIERTRAAHGGDCDLENPDSPSSTVAIVRRSDTDARPGGRGRTDIQLEYLVLADSAVLFATEDGRVTAVSDDRLDHLPGGRPYTREVVRAARNAPGGFWVAGARTEAAYAALTGTTASAHGRFALMTDGCTRLVEYYGHTWEQVWLHLHKNGPASLISWVRDEEHRRGVIRGKRHDDATVLVGGFGAPTTHPE</sequence>
<name>A0A223SB80_9ACTN</name>
<gene>
    <name evidence="2" type="ORF">CDO52_23420</name>
</gene>